<dbReference type="PANTHER" id="PTHR30411:SF1">
    <property type="entry name" value="CYTOPLASMIC PROTEIN"/>
    <property type="match status" value="1"/>
</dbReference>
<dbReference type="Gene3D" id="3.90.960.10">
    <property type="entry name" value="YbaK/aminoacyl-tRNA synthetase-associated domain"/>
    <property type="match status" value="1"/>
</dbReference>
<dbReference type="RefSeq" id="WP_174406361.1">
    <property type="nucleotide sequence ID" value="NZ_BLVO01000016.1"/>
</dbReference>
<dbReference type="AlphaFoldDB" id="A0A7J0BNB4"/>
<dbReference type="InterPro" id="IPR036754">
    <property type="entry name" value="YbaK/aa-tRNA-synt-asso_dom_sf"/>
</dbReference>
<dbReference type="GO" id="GO:0002161">
    <property type="term" value="F:aminoacyl-tRNA deacylase activity"/>
    <property type="evidence" value="ECO:0007669"/>
    <property type="project" value="InterPro"/>
</dbReference>
<sequence>MSSDLKKSAQKVQQALDAFGFELRVKEFSESTRTSQEAADAIGCTVGQIAKSLIFKGKDSQSPILVIASGANRVNEKAVKAHLGEKLEKADAAFVLEHTGYAIGGIPPVGHATAITTIVDEDLLQYEEIWAAAGTPNSVFRLTPQILVEMTKGAVLEVKK</sequence>
<dbReference type="Pfam" id="PF04073">
    <property type="entry name" value="tRNA_edit"/>
    <property type="match status" value="1"/>
</dbReference>
<dbReference type="Proteomes" id="UP000503840">
    <property type="component" value="Unassembled WGS sequence"/>
</dbReference>
<organism evidence="2 3">
    <name type="scientific">Desulfovibrio subterraneus</name>
    <dbReference type="NCBI Taxonomy" id="2718620"/>
    <lineage>
        <taxon>Bacteria</taxon>
        <taxon>Pseudomonadati</taxon>
        <taxon>Thermodesulfobacteriota</taxon>
        <taxon>Desulfovibrionia</taxon>
        <taxon>Desulfovibrionales</taxon>
        <taxon>Desulfovibrionaceae</taxon>
        <taxon>Desulfovibrio</taxon>
    </lineage>
</organism>
<dbReference type="SUPFAM" id="SSF55826">
    <property type="entry name" value="YbaK/ProRS associated domain"/>
    <property type="match status" value="1"/>
</dbReference>
<protein>
    <submittedName>
        <fullName evidence="2">Cys-tRNA(Pro)/cys-tRNA(Cys) deacylase</fullName>
    </submittedName>
</protein>
<accession>A0A7J0BNB4</accession>
<dbReference type="PANTHER" id="PTHR30411">
    <property type="entry name" value="CYTOPLASMIC PROTEIN"/>
    <property type="match status" value="1"/>
</dbReference>
<feature type="domain" description="YbaK/aminoacyl-tRNA synthetase-associated" evidence="1">
    <location>
        <begin position="30"/>
        <end position="147"/>
    </location>
</feature>
<gene>
    <name evidence="2" type="ORF">DSM101010T_30570</name>
</gene>
<keyword evidence="3" id="KW-1185">Reference proteome</keyword>
<proteinExistence type="predicted"/>
<evidence type="ECO:0000259" key="1">
    <source>
        <dbReference type="Pfam" id="PF04073"/>
    </source>
</evidence>
<dbReference type="InterPro" id="IPR007214">
    <property type="entry name" value="YbaK/aa-tRNA-synth-assoc-dom"/>
</dbReference>
<dbReference type="CDD" id="cd04333">
    <property type="entry name" value="ProX_deacylase"/>
    <property type="match status" value="1"/>
</dbReference>
<comment type="caution">
    <text evidence="2">The sequence shown here is derived from an EMBL/GenBank/DDBJ whole genome shotgun (WGS) entry which is preliminary data.</text>
</comment>
<dbReference type="EMBL" id="BLVO01000016">
    <property type="protein sequence ID" value="GFM34692.1"/>
    <property type="molecule type" value="Genomic_DNA"/>
</dbReference>
<reference evidence="2 3" key="1">
    <citation type="submission" date="2020-05" db="EMBL/GenBank/DDBJ databases">
        <title>Draft genome sequence of Desulfovibrio sp. strain HN2T.</title>
        <authorList>
            <person name="Ueno A."/>
            <person name="Tamazawa S."/>
            <person name="Tamamura S."/>
            <person name="Murakami T."/>
            <person name="Kiyama T."/>
            <person name="Inomata H."/>
            <person name="Amano Y."/>
            <person name="Miyakawa K."/>
            <person name="Tamaki H."/>
            <person name="Naganuma T."/>
            <person name="Kaneko K."/>
        </authorList>
    </citation>
    <scope>NUCLEOTIDE SEQUENCE [LARGE SCALE GENOMIC DNA]</scope>
    <source>
        <strain evidence="2 3">HN2</strain>
    </source>
</reference>
<evidence type="ECO:0000313" key="2">
    <source>
        <dbReference type="EMBL" id="GFM34692.1"/>
    </source>
</evidence>
<name>A0A7J0BNB4_9BACT</name>
<evidence type="ECO:0000313" key="3">
    <source>
        <dbReference type="Proteomes" id="UP000503840"/>
    </source>
</evidence>